<dbReference type="RefSeq" id="WP_004347414.1">
    <property type="nucleotide sequence ID" value="NZ_JRNN01000072.1"/>
</dbReference>
<name>A0A095ZIU7_9BACT</name>
<dbReference type="InterPro" id="IPR032252">
    <property type="entry name" value="DUF4827"/>
</dbReference>
<dbReference type="Gene3D" id="3.10.50.40">
    <property type="match status" value="1"/>
</dbReference>
<dbReference type="Proteomes" id="UP000029556">
    <property type="component" value="Unassembled WGS sequence"/>
</dbReference>
<keyword evidence="1" id="KW-0732">Signal</keyword>
<organism evidence="2 3">
    <name type="scientific">Hoylesella buccalis DNF00853</name>
    <dbReference type="NCBI Taxonomy" id="1401074"/>
    <lineage>
        <taxon>Bacteria</taxon>
        <taxon>Pseudomonadati</taxon>
        <taxon>Bacteroidota</taxon>
        <taxon>Bacteroidia</taxon>
        <taxon>Bacteroidales</taxon>
        <taxon>Prevotellaceae</taxon>
        <taxon>Hoylesella</taxon>
    </lineage>
</organism>
<protein>
    <recommendedName>
        <fullName evidence="4">DUF4827 domain-containing protein</fullName>
    </recommendedName>
</protein>
<accession>A0A095ZIU7</accession>
<reference evidence="2 3" key="1">
    <citation type="submission" date="2014-07" db="EMBL/GenBank/DDBJ databases">
        <authorList>
            <person name="McCorrison J."/>
            <person name="Sanka R."/>
            <person name="Torralba M."/>
            <person name="Gillis M."/>
            <person name="Haft D.H."/>
            <person name="Methe B."/>
            <person name="Sutton G."/>
            <person name="Nelson K.E."/>
        </authorList>
    </citation>
    <scope>NUCLEOTIDE SEQUENCE [LARGE SCALE GENOMIC DNA]</scope>
    <source>
        <strain evidence="2 3">DNF00853</strain>
    </source>
</reference>
<comment type="caution">
    <text evidence="2">The sequence shown here is derived from an EMBL/GenBank/DDBJ whole genome shotgun (WGS) entry which is preliminary data.</text>
</comment>
<dbReference type="PROSITE" id="PS51257">
    <property type="entry name" value="PROKAR_LIPOPROTEIN"/>
    <property type="match status" value="1"/>
</dbReference>
<proteinExistence type="predicted"/>
<dbReference type="EMBL" id="JRNN01000072">
    <property type="protein sequence ID" value="KGF34261.1"/>
    <property type="molecule type" value="Genomic_DNA"/>
</dbReference>
<dbReference type="InterPro" id="IPR046357">
    <property type="entry name" value="PPIase_dom_sf"/>
</dbReference>
<dbReference type="OrthoDB" id="1096383at2"/>
<sequence>MKRIIFPLFALLSICFLASCRDNKTYADQKAAERSAINKYIADSAVNVISEETFAAQGYTTNVQRNEFVLISSSGVYMQIIRNGVGEKIKNGETVDVLCRFKERNLMTDSLQLSNDVLFYSAVVDKMKVRNTSGTFTASFVKGESVMSSAFNTTEVPAGWLVPFSYIHVGRPIKEGDEIAKVRLIVPHTSGHNYARQSVYPCLYDITYQRGR</sequence>
<gene>
    <name evidence="2" type="ORF">HMPREF2137_08590</name>
</gene>
<dbReference type="GO" id="GO:0003755">
    <property type="term" value="F:peptidyl-prolyl cis-trans isomerase activity"/>
    <property type="evidence" value="ECO:0007669"/>
    <property type="project" value="InterPro"/>
</dbReference>
<dbReference type="AlphaFoldDB" id="A0A095ZIU7"/>
<feature type="chain" id="PRO_5001916096" description="DUF4827 domain-containing protein" evidence="1">
    <location>
        <begin position="19"/>
        <end position="212"/>
    </location>
</feature>
<evidence type="ECO:0008006" key="4">
    <source>
        <dbReference type="Google" id="ProtNLM"/>
    </source>
</evidence>
<evidence type="ECO:0000256" key="1">
    <source>
        <dbReference type="SAM" id="SignalP"/>
    </source>
</evidence>
<evidence type="ECO:0000313" key="2">
    <source>
        <dbReference type="EMBL" id="KGF34261.1"/>
    </source>
</evidence>
<feature type="signal peptide" evidence="1">
    <location>
        <begin position="1"/>
        <end position="18"/>
    </location>
</feature>
<dbReference type="Pfam" id="PF16109">
    <property type="entry name" value="DUF4827"/>
    <property type="match status" value="1"/>
</dbReference>
<evidence type="ECO:0000313" key="3">
    <source>
        <dbReference type="Proteomes" id="UP000029556"/>
    </source>
</evidence>